<feature type="transmembrane region" description="Helical" evidence="1">
    <location>
        <begin position="127"/>
        <end position="146"/>
    </location>
</feature>
<gene>
    <name evidence="3" type="ORF">DPCES_5085</name>
</gene>
<dbReference type="RefSeq" id="WP_208926638.1">
    <property type="nucleotide sequence ID" value="NZ_LK996017.1"/>
</dbReference>
<dbReference type="InterPro" id="IPR036890">
    <property type="entry name" value="HATPase_C_sf"/>
</dbReference>
<protein>
    <submittedName>
        <fullName evidence="3">GHKL domain</fullName>
    </submittedName>
</protein>
<dbReference type="Gene3D" id="3.30.565.10">
    <property type="entry name" value="Histidine kinase-like ATPase, C-terminal domain"/>
    <property type="match status" value="1"/>
</dbReference>
<dbReference type="EMBL" id="LK996017">
    <property type="protein sequence ID" value="CDX04971.1"/>
    <property type="molecule type" value="Genomic_DNA"/>
</dbReference>
<dbReference type="PATRIC" id="fig|49338.4.peg.5472"/>
<dbReference type="SUPFAM" id="SSF55874">
    <property type="entry name" value="ATPase domain of HSP90 chaperone/DNA topoisomerase II/histidine kinase"/>
    <property type="match status" value="1"/>
</dbReference>
<evidence type="ECO:0000313" key="3">
    <source>
        <dbReference type="EMBL" id="CDX04971.1"/>
    </source>
</evidence>
<evidence type="ECO:0000259" key="2">
    <source>
        <dbReference type="Pfam" id="PF14501"/>
    </source>
</evidence>
<feature type="transmembrane region" description="Helical" evidence="1">
    <location>
        <begin position="190"/>
        <end position="212"/>
    </location>
</feature>
<accession>A0A098BAR1</accession>
<organism evidence="3">
    <name type="scientific">Desulfitobacterium hafniense</name>
    <name type="common">Desulfitobacterium frappieri</name>
    <dbReference type="NCBI Taxonomy" id="49338"/>
    <lineage>
        <taxon>Bacteria</taxon>
        <taxon>Bacillati</taxon>
        <taxon>Bacillota</taxon>
        <taxon>Clostridia</taxon>
        <taxon>Eubacteriales</taxon>
        <taxon>Desulfitobacteriaceae</taxon>
        <taxon>Desulfitobacterium</taxon>
    </lineage>
</organism>
<feature type="transmembrane region" description="Helical" evidence="1">
    <location>
        <begin position="60"/>
        <end position="77"/>
    </location>
</feature>
<dbReference type="GO" id="GO:0042802">
    <property type="term" value="F:identical protein binding"/>
    <property type="evidence" value="ECO:0007669"/>
    <property type="project" value="TreeGrafter"/>
</dbReference>
<dbReference type="Pfam" id="PF14501">
    <property type="entry name" value="HATPase_c_5"/>
    <property type="match status" value="1"/>
</dbReference>
<evidence type="ECO:0000256" key="1">
    <source>
        <dbReference type="SAM" id="Phobius"/>
    </source>
</evidence>
<keyword evidence="1" id="KW-0812">Transmembrane</keyword>
<proteinExistence type="predicted"/>
<feature type="transmembrane region" description="Helical" evidence="1">
    <location>
        <begin position="35"/>
        <end position="54"/>
    </location>
</feature>
<dbReference type="AlphaFoldDB" id="A0A098BAR1"/>
<keyword evidence="1" id="KW-1133">Transmembrane helix</keyword>
<dbReference type="PANTHER" id="PTHR40448:SF1">
    <property type="entry name" value="TWO-COMPONENT SENSOR HISTIDINE KINASE"/>
    <property type="match status" value="1"/>
</dbReference>
<reference evidence="3" key="1">
    <citation type="submission" date="2014-07" db="EMBL/GenBank/DDBJ databases">
        <authorList>
            <person name="Hornung V.Bastian."/>
        </authorList>
    </citation>
    <scope>NUCLEOTIDE SEQUENCE</scope>
    <source>
        <strain evidence="3">PCE-S</strain>
    </source>
</reference>
<dbReference type="InterPro" id="IPR032834">
    <property type="entry name" value="NatK-like_C"/>
</dbReference>
<feature type="transmembrane region" description="Helical" evidence="1">
    <location>
        <begin position="89"/>
        <end position="107"/>
    </location>
</feature>
<name>A0A098BAR1_DESHA</name>
<feature type="domain" description="Sensor histidine kinase NatK-like C-terminal" evidence="2">
    <location>
        <begin position="334"/>
        <end position="428"/>
    </location>
</feature>
<feature type="transmembrane region" description="Helical" evidence="1">
    <location>
        <begin position="6"/>
        <end position="23"/>
    </location>
</feature>
<sequence length="433" mass="50169">MTLTIWKIVTNYITGPLIWAWFFNQVLEPRYKHKWAWLLQVVFFDITVTASYFLYDYIPLKVGISITGNLLILHFFFRNHFGHKFFAEIICKLCYIGAEIVSSIWILLVLPVPTFEAVSSGIYDSQIYLVFNPVMLLLCFLFTLIIKRTTYGFKWRDFLQFSVFPLSQVILVLFILYLTLVFESAEKMPLYVAVLAIGIIICLIADIFLVRFMKGISEKTRLETENKYLQHLQDMQYAHYKTLKKQQNYILGLKHDILNHIQTVDILLQNGEHLQAGEFNQNLKKELLQNTTTHFCENPIVEAVLYNKIEYANSLGIRTNINVSLSEDIGISEVDLMRVFSNLLDNAVKGCQTVQNHDDKFIELGAKCQAGFLIIKMGNSKSLEQKNNRSIKKDYRNGQGLRIIEEIARNYEGTFQYEDKGIIFEVTISLAIP</sequence>
<feature type="transmembrane region" description="Helical" evidence="1">
    <location>
        <begin position="158"/>
        <end position="178"/>
    </location>
</feature>
<dbReference type="PANTHER" id="PTHR40448">
    <property type="entry name" value="TWO-COMPONENT SENSOR HISTIDINE KINASE"/>
    <property type="match status" value="1"/>
</dbReference>
<dbReference type="CDD" id="cd16935">
    <property type="entry name" value="HATPase_AgrC-ComD-like"/>
    <property type="match status" value="1"/>
</dbReference>
<keyword evidence="1" id="KW-0472">Membrane</keyword>